<feature type="region of interest" description="Disordered" evidence="1">
    <location>
        <begin position="14"/>
        <end position="45"/>
    </location>
</feature>
<feature type="region of interest" description="Disordered" evidence="1">
    <location>
        <begin position="176"/>
        <end position="199"/>
    </location>
</feature>
<feature type="compositionally biased region" description="Polar residues" evidence="1">
    <location>
        <begin position="28"/>
        <end position="41"/>
    </location>
</feature>
<dbReference type="Proteomes" id="UP001642720">
    <property type="component" value="Unassembled WGS sequence"/>
</dbReference>
<feature type="region of interest" description="Disordered" evidence="1">
    <location>
        <begin position="353"/>
        <end position="405"/>
    </location>
</feature>
<reference evidence="2 3" key="1">
    <citation type="submission" date="2018-01" db="EMBL/GenBank/DDBJ databases">
        <title>Genome characterization of the sugarcane-associated fungus Trichoderma ghanense CCMA-1212 and their application in lignocelulose bioconversion.</title>
        <authorList>
            <person name="Steindorff A.S."/>
            <person name="Mendes T.D."/>
            <person name="Vilela E.S.D."/>
            <person name="Rodrigues D.S."/>
            <person name="Formighieri E.F."/>
            <person name="Melo I.S."/>
            <person name="Favaro L.C.L."/>
        </authorList>
    </citation>
    <scope>NUCLEOTIDE SEQUENCE [LARGE SCALE GENOMIC DNA]</scope>
    <source>
        <strain evidence="2 3">CCMA-1212</strain>
    </source>
</reference>
<feature type="compositionally biased region" description="Low complexity" evidence="1">
    <location>
        <begin position="353"/>
        <end position="364"/>
    </location>
</feature>
<dbReference type="RefSeq" id="XP_073558159.1">
    <property type="nucleotide sequence ID" value="XM_073703232.1"/>
</dbReference>
<gene>
    <name evidence="2" type="ORF">CCMA1212_005991</name>
</gene>
<keyword evidence="3" id="KW-1185">Reference proteome</keyword>
<evidence type="ECO:0000256" key="1">
    <source>
        <dbReference type="SAM" id="MobiDB-lite"/>
    </source>
</evidence>
<accession>A0ABY2H151</accession>
<feature type="compositionally biased region" description="Basic and acidic residues" evidence="1">
    <location>
        <begin position="447"/>
        <end position="459"/>
    </location>
</feature>
<dbReference type="EMBL" id="PPTA01000007">
    <property type="protein sequence ID" value="TFB01958.1"/>
    <property type="molecule type" value="Genomic_DNA"/>
</dbReference>
<feature type="compositionally biased region" description="Basic residues" evidence="1">
    <location>
        <begin position="387"/>
        <end position="400"/>
    </location>
</feature>
<feature type="compositionally biased region" description="Basic residues" evidence="1">
    <location>
        <begin position="183"/>
        <end position="196"/>
    </location>
</feature>
<comment type="caution">
    <text evidence="2">The sequence shown here is derived from an EMBL/GenBank/DDBJ whole genome shotgun (WGS) entry which is preliminary data.</text>
</comment>
<organism evidence="2 3">
    <name type="scientific">Trichoderma ghanense</name>
    <dbReference type="NCBI Taxonomy" id="65468"/>
    <lineage>
        <taxon>Eukaryota</taxon>
        <taxon>Fungi</taxon>
        <taxon>Dikarya</taxon>
        <taxon>Ascomycota</taxon>
        <taxon>Pezizomycotina</taxon>
        <taxon>Sordariomycetes</taxon>
        <taxon>Hypocreomycetidae</taxon>
        <taxon>Hypocreales</taxon>
        <taxon>Hypocreaceae</taxon>
        <taxon>Trichoderma</taxon>
    </lineage>
</organism>
<evidence type="ECO:0000313" key="3">
    <source>
        <dbReference type="Proteomes" id="UP001642720"/>
    </source>
</evidence>
<feature type="region of interest" description="Disordered" evidence="1">
    <location>
        <begin position="111"/>
        <end position="134"/>
    </location>
</feature>
<proteinExistence type="predicted"/>
<feature type="region of interest" description="Disordered" evidence="1">
    <location>
        <begin position="285"/>
        <end position="311"/>
    </location>
</feature>
<feature type="region of interest" description="Disordered" evidence="1">
    <location>
        <begin position="234"/>
        <end position="263"/>
    </location>
</feature>
<protein>
    <submittedName>
        <fullName evidence="2">Uncharacterized protein</fullName>
    </submittedName>
</protein>
<dbReference type="GeneID" id="300577682"/>
<feature type="region of interest" description="Disordered" evidence="1">
    <location>
        <begin position="439"/>
        <end position="459"/>
    </location>
</feature>
<evidence type="ECO:0000313" key="2">
    <source>
        <dbReference type="EMBL" id="TFB01958.1"/>
    </source>
</evidence>
<sequence>MTLYSPPVAIKLSSNYSPGEPRRFEPHQPSTSQSSFLLTPFTNPPEPSSWRTLDIFDIRDENITEAEAYERLTTYIVIRIERATDLYDVDSKGNALPPTWEKASHSIRRDVSQQDARRKVRKLDKETGSVADKKRDLPSAIQRQLEDAWKNLEKTEGDPRFVYVLAQVDWKLKGVESGGRERKRDRRYKDKKRSRERHGFKTKREWVSVTAYFRREPGRDENCVRILGAQLAEGRQGGRGAHDDHLPMTSPGRPPLPRNVQVGPPRIQTRQSVSEPQLQRRLSLNQSPNNVPHHNFRSVPPPPSQNSSAASIPIPSRSIISQAIEAQNRRVQSHAPKLERQATARLYIPKSSITSFSSSSPEDSGTNMTPRSSLQQSHAPSPPPPHLHQHHHQYRDRSRGRSSYCQHSIGDESVVLKVARPQRRHNTAVRLIDVPPAAPDPINAVSEEDKRRRVDQRTHHDGMATSIAERSAPRQPRGIEDAPEVRGLPCVTRRGTPHNAITTWTS</sequence>
<name>A0ABY2H151_9HYPO</name>